<feature type="signal peptide" evidence="4">
    <location>
        <begin position="1"/>
        <end position="24"/>
    </location>
</feature>
<accession>A0A9N7U8K0</accession>
<dbReference type="PANTHER" id="PTHR24051">
    <property type="entry name" value="SUSHI DOMAIN-CONTAINING PROTEIN 1"/>
    <property type="match status" value="1"/>
</dbReference>
<dbReference type="InterPro" id="IPR013151">
    <property type="entry name" value="Immunoglobulin_dom"/>
</dbReference>
<reference evidence="7" key="1">
    <citation type="submission" date="2020-03" db="EMBL/GenBank/DDBJ databases">
        <authorList>
            <person name="Weist P."/>
        </authorList>
    </citation>
    <scope>NUCLEOTIDE SEQUENCE</scope>
</reference>
<dbReference type="FunFam" id="2.60.40.10:FF:000025">
    <property type="entry name" value="receptor-type tyrosine-protein phosphatase U isoform X2"/>
    <property type="match status" value="1"/>
</dbReference>
<dbReference type="Proteomes" id="UP001153269">
    <property type="component" value="Unassembled WGS sequence"/>
</dbReference>
<dbReference type="CDD" id="cd06263">
    <property type="entry name" value="MAM"/>
    <property type="match status" value="1"/>
</dbReference>
<dbReference type="SUPFAM" id="SSF49899">
    <property type="entry name" value="Concanavalin A-like lectins/glucanases"/>
    <property type="match status" value="1"/>
</dbReference>
<keyword evidence="1" id="KW-0677">Repeat</keyword>
<feature type="domain" description="Ig-like" evidence="6">
    <location>
        <begin position="191"/>
        <end position="276"/>
    </location>
</feature>
<dbReference type="PROSITE" id="PS50835">
    <property type="entry name" value="IG_LIKE"/>
    <property type="match status" value="1"/>
</dbReference>
<proteinExistence type="predicted"/>
<dbReference type="SUPFAM" id="SSF48726">
    <property type="entry name" value="Immunoglobulin"/>
    <property type="match status" value="1"/>
</dbReference>
<dbReference type="AlphaFoldDB" id="A0A9N7U8K0"/>
<dbReference type="FunFam" id="2.60.120.200:FF:000006">
    <property type="entry name" value="receptor-type tyrosine-protein phosphatase T isoform X1"/>
    <property type="match status" value="1"/>
</dbReference>
<evidence type="ECO:0000256" key="3">
    <source>
        <dbReference type="ARBA" id="ARBA00023319"/>
    </source>
</evidence>
<dbReference type="InterPro" id="IPR051622">
    <property type="entry name" value="R-tyr_protein_phosphatases"/>
</dbReference>
<dbReference type="PROSITE" id="PS50060">
    <property type="entry name" value="MAM_2"/>
    <property type="match status" value="1"/>
</dbReference>
<evidence type="ECO:0000256" key="1">
    <source>
        <dbReference type="ARBA" id="ARBA00022737"/>
    </source>
</evidence>
<name>A0A9N7U8K0_PLEPL</name>
<dbReference type="Pfam" id="PF00047">
    <property type="entry name" value="ig"/>
    <property type="match status" value="1"/>
</dbReference>
<keyword evidence="8" id="KW-1185">Reference proteome</keyword>
<dbReference type="InterPro" id="IPR000998">
    <property type="entry name" value="MAM_dom"/>
</dbReference>
<dbReference type="SMART" id="SM00137">
    <property type="entry name" value="MAM"/>
    <property type="match status" value="1"/>
</dbReference>
<evidence type="ECO:0000313" key="7">
    <source>
        <dbReference type="EMBL" id="CAB1425967.1"/>
    </source>
</evidence>
<feature type="chain" id="PRO_5040265336" evidence="4">
    <location>
        <begin position="25"/>
        <end position="284"/>
    </location>
</feature>
<dbReference type="InterPro" id="IPR013320">
    <property type="entry name" value="ConA-like_dom_sf"/>
</dbReference>
<dbReference type="EMBL" id="CADEAL010000848">
    <property type="protein sequence ID" value="CAB1425967.1"/>
    <property type="molecule type" value="Genomic_DNA"/>
</dbReference>
<keyword evidence="2" id="KW-1015">Disulfide bond</keyword>
<organism evidence="7 8">
    <name type="scientific">Pleuronectes platessa</name>
    <name type="common">European plaice</name>
    <dbReference type="NCBI Taxonomy" id="8262"/>
    <lineage>
        <taxon>Eukaryota</taxon>
        <taxon>Metazoa</taxon>
        <taxon>Chordata</taxon>
        <taxon>Craniata</taxon>
        <taxon>Vertebrata</taxon>
        <taxon>Euteleostomi</taxon>
        <taxon>Actinopterygii</taxon>
        <taxon>Neopterygii</taxon>
        <taxon>Teleostei</taxon>
        <taxon>Neoteleostei</taxon>
        <taxon>Acanthomorphata</taxon>
        <taxon>Carangaria</taxon>
        <taxon>Pleuronectiformes</taxon>
        <taxon>Pleuronectoidei</taxon>
        <taxon>Pleuronectidae</taxon>
        <taxon>Pleuronectes</taxon>
    </lineage>
</organism>
<feature type="domain" description="MAM" evidence="5">
    <location>
        <begin position="29"/>
        <end position="189"/>
    </location>
</feature>
<dbReference type="Gene3D" id="2.60.120.200">
    <property type="match status" value="1"/>
</dbReference>
<feature type="non-terminal residue" evidence="7">
    <location>
        <position position="284"/>
    </location>
</feature>
<dbReference type="InterPro" id="IPR036179">
    <property type="entry name" value="Ig-like_dom_sf"/>
</dbReference>
<dbReference type="InterPro" id="IPR013783">
    <property type="entry name" value="Ig-like_fold"/>
</dbReference>
<evidence type="ECO:0000259" key="6">
    <source>
        <dbReference type="PROSITE" id="PS50835"/>
    </source>
</evidence>
<dbReference type="Gene3D" id="2.60.40.10">
    <property type="entry name" value="Immunoglobulins"/>
    <property type="match status" value="1"/>
</dbReference>
<dbReference type="PANTHER" id="PTHR24051:SF8">
    <property type="entry name" value="PROTEIN-TYROSINE-PHOSPHATASE"/>
    <property type="match status" value="1"/>
</dbReference>
<dbReference type="InterPro" id="IPR007110">
    <property type="entry name" value="Ig-like_dom"/>
</dbReference>
<gene>
    <name evidence="7" type="ORF">PLEPLA_LOCUS13901</name>
</gene>
<sequence>MDTLSRERLGLVLLLLLHLSTVSTQMPTGSCTFDEGFTQCDYQQDPYDDFDWTHINTQDVPYVSPHLPHGSFMYVDVSQYDVGEKARFQLPVMKENDTHCIDFNYLLSSPDGSSPGTLNVLVKVNKGPLANPIWNVTSYTGKDWLRAELAVSTFWPNEYQVIFEAEVSDSKAGFIAIDDIQVLSYPCDKSPHFLRLGDVEVNAGQNATFQCIATGRETSNNKLWLQRRNGEDIPVALTKNINHRRFAASFHLKEVTGQDQDLYRCVTQSERGSGVSNFAGLIVR</sequence>
<keyword evidence="3" id="KW-0393">Immunoglobulin domain</keyword>
<keyword evidence="4" id="KW-0732">Signal</keyword>
<dbReference type="InterPro" id="IPR003599">
    <property type="entry name" value="Ig_sub"/>
</dbReference>
<evidence type="ECO:0000313" key="8">
    <source>
        <dbReference type="Proteomes" id="UP001153269"/>
    </source>
</evidence>
<dbReference type="Pfam" id="PF00629">
    <property type="entry name" value="MAM"/>
    <property type="match status" value="1"/>
</dbReference>
<protein>
    <submittedName>
        <fullName evidence="7">Uncharacterized protein</fullName>
    </submittedName>
</protein>
<evidence type="ECO:0000259" key="5">
    <source>
        <dbReference type="PROSITE" id="PS50060"/>
    </source>
</evidence>
<dbReference type="GO" id="GO:0016020">
    <property type="term" value="C:membrane"/>
    <property type="evidence" value="ECO:0007669"/>
    <property type="project" value="InterPro"/>
</dbReference>
<evidence type="ECO:0000256" key="4">
    <source>
        <dbReference type="SAM" id="SignalP"/>
    </source>
</evidence>
<evidence type="ECO:0000256" key="2">
    <source>
        <dbReference type="ARBA" id="ARBA00023157"/>
    </source>
</evidence>
<dbReference type="SMART" id="SM00409">
    <property type="entry name" value="IG"/>
    <property type="match status" value="1"/>
</dbReference>
<dbReference type="PRINTS" id="PR00020">
    <property type="entry name" value="MAMDOMAIN"/>
</dbReference>
<comment type="caution">
    <text evidence="7">The sequence shown here is derived from an EMBL/GenBank/DDBJ whole genome shotgun (WGS) entry which is preliminary data.</text>
</comment>